<dbReference type="PANTHER" id="PTHR46057">
    <property type="entry name" value="FCS-LIKE ZINC FINGER 1-RELATED"/>
    <property type="match status" value="1"/>
</dbReference>
<evidence type="ECO:0000256" key="4">
    <source>
        <dbReference type="PROSITE-ProRule" id="PRU01131"/>
    </source>
</evidence>
<reference evidence="7 8" key="1">
    <citation type="submission" date="2024-03" db="EMBL/GenBank/DDBJ databases">
        <authorList>
            <person name="Martinez-Hernandez J."/>
        </authorList>
    </citation>
    <scope>NUCLEOTIDE SEQUENCE [LARGE SCALE GENOMIC DNA]</scope>
</reference>
<dbReference type="PANTHER" id="PTHR46057:SF9">
    <property type="entry name" value="FCS-LIKE ZINC FINGER 1"/>
    <property type="match status" value="1"/>
</dbReference>
<accession>A0AAV1WY68</accession>
<dbReference type="EMBL" id="CAXHTB010000010">
    <property type="protein sequence ID" value="CAL0314335.1"/>
    <property type="molecule type" value="Genomic_DNA"/>
</dbReference>
<dbReference type="GO" id="GO:0008270">
    <property type="term" value="F:zinc ion binding"/>
    <property type="evidence" value="ECO:0007669"/>
    <property type="project" value="UniProtKB-KW"/>
</dbReference>
<sequence>MATYSKRHCFLKDDDGLVSLADTDVGYFCHYPYHYQHGFVSETLGYTNPFYSPRTVRFYDARFEHHIPHFLELCFLCKKPLGKNRDIFMYRGDTPFCSEDCRQEQIYMDEAKEKNRNLSLMKSLRKKEQNKSASSNKTQYHSFRTGPVAAA</sequence>
<evidence type="ECO:0000313" key="8">
    <source>
        <dbReference type="Proteomes" id="UP001497480"/>
    </source>
</evidence>
<comment type="caution">
    <text evidence="7">The sequence shown here is derived from an EMBL/GenBank/DDBJ whole genome shotgun (WGS) entry which is preliminary data.</text>
</comment>
<evidence type="ECO:0000256" key="3">
    <source>
        <dbReference type="ARBA" id="ARBA00022771"/>
    </source>
</evidence>
<evidence type="ECO:0000313" key="7">
    <source>
        <dbReference type="EMBL" id="CAL0314335.1"/>
    </source>
</evidence>
<feature type="zinc finger region" description="FLZ-type" evidence="4">
    <location>
        <begin position="69"/>
        <end position="113"/>
    </location>
</feature>
<evidence type="ECO:0000256" key="5">
    <source>
        <dbReference type="SAM" id="MobiDB-lite"/>
    </source>
</evidence>
<keyword evidence="2" id="KW-0479">Metal-binding</keyword>
<keyword evidence="8" id="KW-1185">Reference proteome</keyword>
<dbReference type="AlphaFoldDB" id="A0AAV1WY68"/>
<gene>
    <name evidence="7" type="ORF">LLUT_LOCUS15395</name>
</gene>
<dbReference type="PROSITE" id="PS51795">
    <property type="entry name" value="ZF_FLZ"/>
    <property type="match status" value="1"/>
</dbReference>
<dbReference type="Pfam" id="PF04570">
    <property type="entry name" value="zf-FLZ"/>
    <property type="match status" value="1"/>
</dbReference>
<dbReference type="Proteomes" id="UP001497480">
    <property type="component" value="Unassembled WGS sequence"/>
</dbReference>
<proteinExistence type="inferred from homology"/>
<protein>
    <recommendedName>
        <fullName evidence="6">FLZ-type domain-containing protein</fullName>
    </recommendedName>
</protein>
<feature type="region of interest" description="Disordered" evidence="5">
    <location>
        <begin position="125"/>
        <end position="151"/>
    </location>
</feature>
<feature type="domain" description="FLZ-type" evidence="6">
    <location>
        <begin position="69"/>
        <end position="113"/>
    </location>
</feature>
<dbReference type="InterPro" id="IPR007650">
    <property type="entry name" value="Zf-FLZ_dom"/>
</dbReference>
<dbReference type="InterPro" id="IPR044533">
    <property type="entry name" value="FLZ1/2/3"/>
</dbReference>
<organism evidence="7 8">
    <name type="scientific">Lupinus luteus</name>
    <name type="common">European yellow lupine</name>
    <dbReference type="NCBI Taxonomy" id="3873"/>
    <lineage>
        <taxon>Eukaryota</taxon>
        <taxon>Viridiplantae</taxon>
        <taxon>Streptophyta</taxon>
        <taxon>Embryophyta</taxon>
        <taxon>Tracheophyta</taxon>
        <taxon>Spermatophyta</taxon>
        <taxon>Magnoliopsida</taxon>
        <taxon>eudicotyledons</taxon>
        <taxon>Gunneridae</taxon>
        <taxon>Pentapetalae</taxon>
        <taxon>rosids</taxon>
        <taxon>fabids</taxon>
        <taxon>Fabales</taxon>
        <taxon>Fabaceae</taxon>
        <taxon>Papilionoideae</taxon>
        <taxon>50 kb inversion clade</taxon>
        <taxon>genistoids sensu lato</taxon>
        <taxon>core genistoids</taxon>
        <taxon>Genisteae</taxon>
        <taxon>Lupinus</taxon>
    </lineage>
</organism>
<evidence type="ECO:0000256" key="1">
    <source>
        <dbReference type="ARBA" id="ARBA00009374"/>
    </source>
</evidence>
<name>A0AAV1WY68_LUPLU</name>
<evidence type="ECO:0000256" key="2">
    <source>
        <dbReference type="ARBA" id="ARBA00022723"/>
    </source>
</evidence>
<comment type="similarity">
    <text evidence="1">Belongs to the FLZ family.</text>
</comment>
<feature type="compositionally biased region" description="Polar residues" evidence="5">
    <location>
        <begin position="131"/>
        <end position="142"/>
    </location>
</feature>
<keyword evidence="3" id="KW-0863">Zinc-finger</keyword>
<evidence type="ECO:0000259" key="6">
    <source>
        <dbReference type="PROSITE" id="PS51795"/>
    </source>
</evidence>
<keyword evidence="3" id="KW-0862">Zinc</keyword>